<dbReference type="OrthoDB" id="546826at2759"/>
<dbReference type="Gene3D" id="1.20.1270.60">
    <property type="entry name" value="Arfaptin homology (AH) domain/BAR domain"/>
    <property type="match status" value="1"/>
</dbReference>
<gene>
    <name evidence="5" type="primary">LOC106163626</name>
</gene>
<accession>A0A1S3IEP5</accession>
<organism evidence="4 5">
    <name type="scientific">Lingula anatina</name>
    <name type="common">Brachiopod</name>
    <name type="synonym">Lingula unguis</name>
    <dbReference type="NCBI Taxonomy" id="7574"/>
    <lineage>
        <taxon>Eukaryota</taxon>
        <taxon>Metazoa</taxon>
        <taxon>Spiralia</taxon>
        <taxon>Lophotrochozoa</taxon>
        <taxon>Brachiopoda</taxon>
        <taxon>Linguliformea</taxon>
        <taxon>Lingulata</taxon>
        <taxon>Lingulida</taxon>
        <taxon>Linguloidea</taxon>
        <taxon>Lingulidae</taxon>
        <taxon>Lingula</taxon>
    </lineage>
</organism>
<dbReference type="InParanoid" id="A0A1S3IEP5"/>
<evidence type="ECO:0000313" key="4">
    <source>
        <dbReference type="Proteomes" id="UP000085678"/>
    </source>
</evidence>
<dbReference type="InterPro" id="IPR001060">
    <property type="entry name" value="FCH_dom"/>
</dbReference>
<dbReference type="OMA" id="CEASEFE"/>
<sequence>MKFGATLQQPKSHDALLRLQDAEVRLLESMRKSIEMRIKSDKSYANGLGEMVKQAQRLDNAEFSNPIFEVWGEIIKKTEDIASRVRQNAEDMSSKTVEKLSLLINEKKASRKMLAEERQRLDAELAASKREVETQKSEYAKLVDKLKTERAKYEDLYNKSKGGSKFEEAKSKVLKTCTRLHKTHNQYVVAIHDYNQQHSAYLRTTLPGLLNYHQAIQEDMVEQCKDILLEYTLLASTCSEDFIANQKDIDVAVNRINHLTEYDGFLEKYKDSQIEEDTVVFDEGLLEDYSGTLQKDKIAVDDLNLESVEHR</sequence>
<feature type="domain" description="F-BAR" evidence="3">
    <location>
        <begin position="1"/>
        <end position="261"/>
    </location>
</feature>
<keyword evidence="1 2" id="KW-0175">Coiled coil</keyword>
<dbReference type="STRING" id="7574.A0A1S3IEP5"/>
<dbReference type="AlphaFoldDB" id="A0A1S3IEP5"/>
<dbReference type="GeneID" id="106163626"/>
<evidence type="ECO:0000256" key="2">
    <source>
        <dbReference type="SAM" id="Coils"/>
    </source>
</evidence>
<reference evidence="5" key="1">
    <citation type="submission" date="2025-08" db="UniProtKB">
        <authorList>
            <consortium name="RefSeq"/>
        </authorList>
    </citation>
    <scope>IDENTIFICATION</scope>
    <source>
        <tissue evidence="5">Gonads</tissue>
    </source>
</reference>
<evidence type="ECO:0000256" key="1">
    <source>
        <dbReference type="PROSITE-ProRule" id="PRU01077"/>
    </source>
</evidence>
<keyword evidence="4" id="KW-1185">Reference proteome</keyword>
<dbReference type="PANTHER" id="PTHR15735">
    <property type="entry name" value="FCH AND DOUBLE SH3 DOMAINS PROTEIN"/>
    <property type="match status" value="1"/>
</dbReference>
<protein>
    <submittedName>
        <fullName evidence="5">Tyrosine-protein kinase Fer-like</fullName>
    </submittedName>
</protein>
<evidence type="ECO:0000313" key="5">
    <source>
        <dbReference type="RefSeq" id="XP_013396735.1"/>
    </source>
</evidence>
<dbReference type="PROSITE" id="PS51741">
    <property type="entry name" value="F_BAR"/>
    <property type="match status" value="1"/>
</dbReference>
<dbReference type="KEGG" id="lak:106163626"/>
<dbReference type="SUPFAM" id="SSF103657">
    <property type="entry name" value="BAR/IMD domain-like"/>
    <property type="match status" value="1"/>
</dbReference>
<feature type="coiled-coil region" evidence="2">
    <location>
        <begin position="104"/>
        <end position="159"/>
    </location>
</feature>
<dbReference type="PANTHER" id="PTHR15735:SF21">
    <property type="entry name" value="PROTEIN NERVOUS WRECK"/>
    <property type="match status" value="1"/>
</dbReference>
<evidence type="ECO:0000259" key="3">
    <source>
        <dbReference type="PROSITE" id="PS51741"/>
    </source>
</evidence>
<proteinExistence type="predicted"/>
<dbReference type="InterPro" id="IPR027267">
    <property type="entry name" value="AH/BAR_dom_sf"/>
</dbReference>
<dbReference type="Pfam" id="PF00611">
    <property type="entry name" value="FCH"/>
    <property type="match status" value="1"/>
</dbReference>
<dbReference type="InterPro" id="IPR031160">
    <property type="entry name" value="F_BAR_dom"/>
</dbReference>
<dbReference type="Proteomes" id="UP000085678">
    <property type="component" value="Unplaced"/>
</dbReference>
<dbReference type="SMART" id="SM00055">
    <property type="entry name" value="FCH"/>
    <property type="match status" value="1"/>
</dbReference>
<dbReference type="RefSeq" id="XP_013396735.1">
    <property type="nucleotide sequence ID" value="XM_013541281.1"/>
</dbReference>
<name>A0A1S3IEP5_LINAN</name>